<protein>
    <recommendedName>
        <fullName evidence="3">YgiT-type zinc finger protein</fullName>
    </recommendedName>
</protein>
<dbReference type="EMBL" id="JAVAMP010000012">
    <property type="protein sequence ID" value="MDP5276173.1"/>
    <property type="molecule type" value="Genomic_DNA"/>
</dbReference>
<sequence length="149" mass="17021">MSKVGRPKSSNPREFHLPDIRLTREEKRMIELKAILHEKGNVSQYIRSLVENDRREVTPLKSCSCGSTDLKVVYKDDIKHVDIGGSSFEIPLKSVPYNECNECGEELGDLRLHAKIDEIVDEEVTHRLNHKLPVPFTLNLFDVISPSQI</sequence>
<gene>
    <name evidence="1" type="ORF">Q5Y73_18925</name>
</gene>
<evidence type="ECO:0000313" key="2">
    <source>
        <dbReference type="Proteomes" id="UP001231941"/>
    </source>
</evidence>
<accession>A0ABT9J3J9</accession>
<evidence type="ECO:0008006" key="3">
    <source>
        <dbReference type="Google" id="ProtNLM"/>
    </source>
</evidence>
<keyword evidence="2" id="KW-1185">Reference proteome</keyword>
<reference evidence="1 2" key="1">
    <citation type="submission" date="2023-08" db="EMBL/GenBank/DDBJ databases">
        <authorList>
            <person name="Park J.-S."/>
        </authorList>
    </citation>
    <scope>NUCLEOTIDE SEQUENCE [LARGE SCALE GENOMIC DNA]</scope>
    <source>
        <strain evidence="1 2">2205SS18-9</strain>
    </source>
</reference>
<name>A0ABT9J3J9_9BACL</name>
<proteinExistence type="predicted"/>
<evidence type="ECO:0000313" key="1">
    <source>
        <dbReference type="EMBL" id="MDP5276173.1"/>
    </source>
</evidence>
<comment type="caution">
    <text evidence="1">The sequence shown here is derived from an EMBL/GenBank/DDBJ whole genome shotgun (WGS) entry which is preliminary data.</text>
</comment>
<dbReference type="Proteomes" id="UP001231941">
    <property type="component" value="Unassembled WGS sequence"/>
</dbReference>
<organism evidence="1 2">
    <name type="scientific">Chengkuizengella axinellae</name>
    <dbReference type="NCBI Taxonomy" id="3064388"/>
    <lineage>
        <taxon>Bacteria</taxon>
        <taxon>Bacillati</taxon>
        <taxon>Bacillota</taxon>
        <taxon>Bacilli</taxon>
        <taxon>Bacillales</taxon>
        <taxon>Paenibacillaceae</taxon>
        <taxon>Chengkuizengella</taxon>
    </lineage>
</organism>
<dbReference type="RefSeq" id="WP_305993484.1">
    <property type="nucleotide sequence ID" value="NZ_JAVAMP010000012.1"/>
</dbReference>